<feature type="compositionally biased region" description="Low complexity" evidence="1">
    <location>
        <begin position="394"/>
        <end position="408"/>
    </location>
</feature>
<dbReference type="EMBL" id="JAVLET010000001">
    <property type="protein sequence ID" value="KAL0475743.1"/>
    <property type="molecule type" value="Genomic_DNA"/>
</dbReference>
<sequence>MLVPLMFMPDLEGTSKTPESRSKTRLKPQLHTQKNHNCYNGTRTLPIAILVRPQDNSMPDSDSQPRCEDKHKSKSENHKDEPPLYEITLYYPHNRACTIYRSREDFWLLRTGLLSCSSSTAPQPLATLPTENKEESEGDSEDVDKWDAMLKEALKRFRKSGHGRHSVEWFLRRRLGDCERMASGKCTGLPTGTTRRVRIKKPRNMDDTKTMDEQAGPQGYLVDFMAKLDEKAAVRDGVCLHEEDTEEEDDVISKESRTDDELDIVKDDSAEDEGKRCGEGKEADREGDEVNDNTTEIPTAEETKEKQSNGTEVVIGLDMISMSHSKPLPDLSKLEGQSIAARRKSRQMIDNTGPLDQKTVPRTEGILQSNINDAETSTFDSALGVDTSDEDSSSDGTTLLTPTSSSADEMSPGDPPPKEAHMYEFMYSPKASDSDWGSENSQSSPTE</sequence>
<feature type="region of interest" description="Disordered" evidence="1">
    <location>
        <begin position="119"/>
        <end position="142"/>
    </location>
</feature>
<evidence type="ECO:0000313" key="2">
    <source>
        <dbReference type="EMBL" id="KAL0475743.1"/>
    </source>
</evidence>
<keyword evidence="3" id="KW-1185">Reference proteome</keyword>
<feature type="compositionally biased region" description="Polar residues" evidence="1">
    <location>
        <begin position="366"/>
        <end position="380"/>
    </location>
</feature>
<feature type="region of interest" description="Disordered" evidence="1">
    <location>
        <begin position="53"/>
        <end position="80"/>
    </location>
</feature>
<feature type="compositionally biased region" description="Basic and acidic residues" evidence="1">
    <location>
        <begin position="251"/>
        <end position="284"/>
    </location>
</feature>
<proteinExistence type="predicted"/>
<name>A0ABR3DV19_NEUIN</name>
<feature type="compositionally biased region" description="Polar residues" evidence="1">
    <location>
        <begin position="435"/>
        <end position="447"/>
    </location>
</feature>
<evidence type="ECO:0000313" key="3">
    <source>
        <dbReference type="Proteomes" id="UP001451303"/>
    </source>
</evidence>
<feature type="compositionally biased region" description="Basic and acidic residues" evidence="1">
    <location>
        <begin position="63"/>
        <end position="80"/>
    </location>
</feature>
<organism evidence="2 3">
    <name type="scientific">Neurospora intermedia</name>
    <dbReference type="NCBI Taxonomy" id="5142"/>
    <lineage>
        <taxon>Eukaryota</taxon>
        <taxon>Fungi</taxon>
        <taxon>Dikarya</taxon>
        <taxon>Ascomycota</taxon>
        <taxon>Pezizomycotina</taxon>
        <taxon>Sordariomycetes</taxon>
        <taxon>Sordariomycetidae</taxon>
        <taxon>Sordariales</taxon>
        <taxon>Sordariaceae</taxon>
        <taxon>Neurospora</taxon>
    </lineage>
</organism>
<feature type="region of interest" description="Disordered" evidence="1">
    <location>
        <begin position="1"/>
        <end position="40"/>
    </location>
</feature>
<evidence type="ECO:0000256" key="1">
    <source>
        <dbReference type="SAM" id="MobiDB-lite"/>
    </source>
</evidence>
<reference evidence="2 3" key="1">
    <citation type="submission" date="2023-09" db="EMBL/GenBank/DDBJ databases">
        <title>Multi-omics analysis of a traditional fermented food reveals byproduct-associated fungal strains for waste-to-food upcycling.</title>
        <authorList>
            <consortium name="Lawrence Berkeley National Laboratory"/>
            <person name="Rekdal V.M."/>
            <person name="Villalobos-Escobedo J.M."/>
            <person name="Rodriguez-Valeron N."/>
            <person name="Garcia M.O."/>
            <person name="Vasquez D.P."/>
            <person name="Damayanti I."/>
            <person name="Sorensen P.M."/>
            <person name="Baidoo E.E."/>
            <person name="De Carvalho A.C."/>
            <person name="Riley R."/>
            <person name="Lipzen A."/>
            <person name="He G."/>
            <person name="Yan M."/>
            <person name="Haridas S."/>
            <person name="Daum C."/>
            <person name="Yoshinaga Y."/>
            <person name="Ng V."/>
            <person name="Grigoriev I.V."/>
            <person name="Munk R."/>
            <person name="Nuraida L."/>
            <person name="Wijaya C.H."/>
            <person name="Morales P.-C."/>
            <person name="Keasling J.D."/>
        </authorList>
    </citation>
    <scope>NUCLEOTIDE SEQUENCE [LARGE SCALE GENOMIC DNA]</scope>
    <source>
        <strain evidence="2 3">FGSC 2613</strain>
    </source>
</reference>
<comment type="caution">
    <text evidence="2">The sequence shown here is derived from an EMBL/GenBank/DDBJ whole genome shotgun (WGS) entry which is preliminary data.</text>
</comment>
<feature type="compositionally biased region" description="Polar residues" evidence="1">
    <location>
        <begin position="30"/>
        <end position="40"/>
    </location>
</feature>
<gene>
    <name evidence="2" type="ORF">QR685DRAFT_58461</name>
</gene>
<accession>A0ABR3DV19</accession>
<protein>
    <submittedName>
        <fullName evidence="2">Uncharacterized protein</fullName>
    </submittedName>
</protein>
<feature type="region of interest" description="Disordered" evidence="1">
    <location>
        <begin position="241"/>
        <end position="447"/>
    </location>
</feature>
<dbReference type="Proteomes" id="UP001451303">
    <property type="component" value="Unassembled WGS sequence"/>
</dbReference>